<feature type="domain" description="Response regulatory" evidence="8">
    <location>
        <begin position="2"/>
        <end position="115"/>
    </location>
</feature>
<dbReference type="PANTHER" id="PTHR48111:SF76">
    <property type="entry name" value="TWO-COMPONENT RESPONSE REGULATOR"/>
    <property type="match status" value="1"/>
</dbReference>
<dbReference type="InterPro" id="IPR036388">
    <property type="entry name" value="WH-like_DNA-bd_sf"/>
</dbReference>
<dbReference type="InterPro" id="IPR001867">
    <property type="entry name" value="OmpR/PhoB-type_DNA-bd"/>
</dbReference>
<evidence type="ECO:0000259" key="8">
    <source>
        <dbReference type="PROSITE" id="PS50110"/>
    </source>
</evidence>
<dbReference type="PROSITE" id="PS51755">
    <property type="entry name" value="OMPR_PHOB"/>
    <property type="match status" value="1"/>
</dbReference>
<evidence type="ECO:0000256" key="1">
    <source>
        <dbReference type="ARBA" id="ARBA00022553"/>
    </source>
</evidence>
<dbReference type="InterPro" id="IPR006291">
    <property type="entry name" value="CusR-like"/>
</dbReference>
<keyword evidence="11" id="KW-1185">Reference proteome</keyword>
<keyword evidence="1 6" id="KW-0597">Phosphoprotein</keyword>
<evidence type="ECO:0000256" key="6">
    <source>
        <dbReference type="PROSITE-ProRule" id="PRU00169"/>
    </source>
</evidence>
<dbReference type="Proteomes" id="UP001234798">
    <property type="component" value="Chromosome"/>
</dbReference>
<keyword evidence="2" id="KW-0902">Two-component regulatory system</keyword>
<dbReference type="CDD" id="cd19935">
    <property type="entry name" value="REC_OmpR_CusR-like"/>
    <property type="match status" value="1"/>
</dbReference>
<evidence type="ECO:0000256" key="4">
    <source>
        <dbReference type="ARBA" id="ARBA00023125"/>
    </source>
</evidence>
<evidence type="ECO:0000256" key="5">
    <source>
        <dbReference type="ARBA" id="ARBA00023163"/>
    </source>
</evidence>
<dbReference type="EMBL" id="CP132976">
    <property type="protein sequence ID" value="WMD19729.1"/>
    <property type="molecule type" value="Genomic_DNA"/>
</dbReference>
<dbReference type="Pfam" id="PF00486">
    <property type="entry name" value="Trans_reg_C"/>
    <property type="match status" value="1"/>
</dbReference>
<evidence type="ECO:0000313" key="10">
    <source>
        <dbReference type="EMBL" id="WMD19729.1"/>
    </source>
</evidence>
<dbReference type="InterPro" id="IPR001789">
    <property type="entry name" value="Sig_transdc_resp-reg_receiver"/>
</dbReference>
<evidence type="ECO:0000256" key="2">
    <source>
        <dbReference type="ARBA" id="ARBA00023012"/>
    </source>
</evidence>
<dbReference type="Gene3D" id="6.10.250.690">
    <property type="match status" value="1"/>
</dbReference>
<dbReference type="NCBIfam" id="TIGR01387">
    <property type="entry name" value="cztR_silR_copR"/>
    <property type="match status" value="1"/>
</dbReference>
<dbReference type="PANTHER" id="PTHR48111">
    <property type="entry name" value="REGULATOR OF RPOS"/>
    <property type="match status" value="1"/>
</dbReference>
<dbReference type="SMART" id="SM00448">
    <property type="entry name" value="REC"/>
    <property type="match status" value="1"/>
</dbReference>
<dbReference type="SUPFAM" id="SSF52172">
    <property type="entry name" value="CheY-like"/>
    <property type="match status" value="1"/>
</dbReference>
<dbReference type="InterPro" id="IPR039420">
    <property type="entry name" value="WalR-like"/>
</dbReference>
<dbReference type="Gene3D" id="1.10.10.10">
    <property type="entry name" value="Winged helix-like DNA-binding domain superfamily/Winged helix DNA-binding domain"/>
    <property type="match status" value="1"/>
</dbReference>
<keyword evidence="3" id="KW-0805">Transcription regulation</keyword>
<feature type="domain" description="OmpR/PhoB-type" evidence="9">
    <location>
        <begin position="128"/>
        <end position="226"/>
    </location>
</feature>
<dbReference type="SMART" id="SM00862">
    <property type="entry name" value="Trans_reg_C"/>
    <property type="match status" value="1"/>
</dbReference>
<accession>A0ABY9LZL6</accession>
<organism evidence="10 11">
    <name type="scientific">Achromobacter seleniivolatilans</name>
    <dbReference type="NCBI Taxonomy" id="3047478"/>
    <lineage>
        <taxon>Bacteria</taxon>
        <taxon>Pseudomonadati</taxon>
        <taxon>Pseudomonadota</taxon>
        <taxon>Betaproteobacteria</taxon>
        <taxon>Burkholderiales</taxon>
        <taxon>Alcaligenaceae</taxon>
        <taxon>Achromobacter</taxon>
    </lineage>
</organism>
<evidence type="ECO:0000259" key="9">
    <source>
        <dbReference type="PROSITE" id="PS51755"/>
    </source>
</evidence>
<keyword evidence="4 7" id="KW-0238">DNA-binding</keyword>
<protein>
    <submittedName>
        <fullName evidence="10">Heavy metal response regulator transcription factor</fullName>
    </submittedName>
</protein>
<dbReference type="RefSeq" id="WP_306942224.1">
    <property type="nucleotide sequence ID" value="NZ_CP132976.1"/>
</dbReference>
<gene>
    <name evidence="10" type="ORF">RAS12_24415</name>
</gene>
<dbReference type="Pfam" id="PF00072">
    <property type="entry name" value="Response_reg"/>
    <property type="match status" value="1"/>
</dbReference>
<evidence type="ECO:0000256" key="3">
    <source>
        <dbReference type="ARBA" id="ARBA00023015"/>
    </source>
</evidence>
<dbReference type="InterPro" id="IPR011006">
    <property type="entry name" value="CheY-like_superfamily"/>
</dbReference>
<keyword evidence="5" id="KW-0804">Transcription</keyword>
<proteinExistence type="predicted"/>
<reference evidence="10 11" key="1">
    <citation type="submission" date="2023-08" db="EMBL/GenBank/DDBJ databases">
        <title>Achromobacter seleniivolatilans sp. nov., isolated from seleniferous soil.</title>
        <authorList>
            <person name="Zhang S."/>
            <person name="Li K."/>
            <person name="Peng J."/>
            <person name="Zhao Q."/>
            <person name="Wang H."/>
            <person name="Guo Y."/>
        </authorList>
    </citation>
    <scope>NUCLEOTIDE SEQUENCE [LARGE SCALE GENOMIC DNA]</scope>
    <source>
        <strain evidence="10 11">R39</strain>
    </source>
</reference>
<feature type="modified residue" description="4-aspartylphosphate" evidence="6">
    <location>
        <position position="51"/>
    </location>
</feature>
<dbReference type="Gene3D" id="3.40.50.2300">
    <property type="match status" value="1"/>
</dbReference>
<feature type="DNA-binding region" description="OmpR/PhoB-type" evidence="7">
    <location>
        <begin position="128"/>
        <end position="226"/>
    </location>
</feature>
<evidence type="ECO:0000256" key="7">
    <source>
        <dbReference type="PROSITE-ProRule" id="PRU01091"/>
    </source>
</evidence>
<dbReference type="PROSITE" id="PS50110">
    <property type="entry name" value="RESPONSE_REGULATORY"/>
    <property type="match status" value="1"/>
</dbReference>
<dbReference type="CDD" id="cd00383">
    <property type="entry name" value="trans_reg_C"/>
    <property type="match status" value="1"/>
</dbReference>
<sequence length="230" mass="25987">MKILVIEDERKLAETLRRSLTDNSYIVDIALDGVSGLQLAYETQYDLVILDIVLPGLDGFEVLQRIRQHDNVPVMMLSSRSSLEDRVRGLEQGADDYLVKPFALSELQARVLALKRRGVGSGDAMSGPNILRVADLELDLLRRRVARGNSRIDLTAKEFGLLTFLMRRQGEVLSRLVLAEQVWDMNFNSNTNVVEVAIRRLRAKVDDPFDIKLLHTVRGMGYTIEHREGG</sequence>
<name>A0ABY9LZL6_9BURK</name>
<evidence type="ECO:0000313" key="11">
    <source>
        <dbReference type="Proteomes" id="UP001234798"/>
    </source>
</evidence>